<dbReference type="EMBL" id="JANBPW010000217">
    <property type="protein sequence ID" value="KAJ1950374.1"/>
    <property type="molecule type" value="Genomic_DNA"/>
</dbReference>
<keyword evidence="2" id="KW-1185">Reference proteome</keyword>
<protein>
    <submittedName>
        <fullName evidence="1">Uncharacterized protein</fullName>
    </submittedName>
</protein>
<dbReference type="Proteomes" id="UP001150603">
    <property type="component" value="Unassembled WGS sequence"/>
</dbReference>
<evidence type="ECO:0000313" key="1">
    <source>
        <dbReference type="EMBL" id="KAJ1950374.1"/>
    </source>
</evidence>
<sequence>MPEPRPHIKEIDVKNDTVVFEDNTTIAIPDIIIYATGYLTLVPFIHSADDLALQPTSVDYSPAFTDGVVVNDIYKFTVFIPNPTLGILGLPFRVVPFPMYQYQSLLLARIFAGLPLPSQRQMKQEWDAISSAKPGSRVFDMGLGQVEFQNDILDFVGGSELLGQVSETWIERRKQAPKLRRQELGY</sequence>
<organism evidence="1 2">
    <name type="scientific">Linderina macrospora</name>
    <dbReference type="NCBI Taxonomy" id="4868"/>
    <lineage>
        <taxon>Eukaryota</taxon>
        <taxon>Fungi</taxon>
        <taxon>Fungi incertae sedis</taxon>
        <taxon>Zoopagomycota</taxon>
        <taxon>Kickxellomycotina</taxon>
        <taxon>Kickxellomycetes</taxon>
        <taxon>Kickxellales</taxon>
        <taxon>Kickxellaceae</taxon>
        <taxon>Linderina</taxon>
    </lineage>
</organism>
<comment type="caution">
    <text evidence="1">The sequence shown here is derived from an EMBL/GenBank/DDBJ whole genome shotgun (WGS) entry which is preliminary data.</text>
</comment>
<gene>
    <name evidence="1" type="ORF">FBU59_000713</name>
</gene>
<name>A0ACC1JG42_9FUNG</name>
<accession>A0ACC1JG42</accession>
<proteinExistence type="predicted"/>
<evidence type="ECO:0000313" key="2">
    <source>
        <dbReference type="Proteomes" id="UP001150603"/>
    </source>
</evidence>
<reference evidence="1" key="1">
    <citation type="submission" date="2022-07" db="EMBL/GenBank/DDBJ databases">
        <title>Phylogenomic reconstructions and comparative analyses of Kickxellomycotina fungi.</title>
        <authorList>
            <person name="Reynolds N.K."/>
            <person name="Stajich J.E."/>
            <person name="Barry K."/>
            <person name="Grigoriev I.V."/>
            <person name="Crous P."/>
            <person name="Smith M.E."/>
        </authorList>
    </citation>
    <scope>NUCLEOTIDE SEQUENCE</scope>
    <source>
        <strain evidence="1">NRRL 5244</strain>
    </source>
</reference>